<dbReference type="InterPro" id="IPR016064">
    <property type="entry name" value="NAD/diacylglycerol_kinase_sf"/>
</dbReference>
<dbReference type="PANTHER" id="PTHR20275">
    <property type="entry name" value="NAD KINASE"/>
    <property type="match status" value="1"/>
</dbReference>
<dbReference type="GO" id="GO:0046872">
    <property type="term" value="F:metal ion binding"/>
    <property type="evidence" value="ECO:0007669"/>
    <property type="project" value="UniProtKB-UniRule"/>
</dbReference>
<feature type="active site" description="Proton acceptor" evidence="8">
    <location>
        <position position="67"/>
    </location>
</feature>
<name>A0A0M0BVD5_9ARCH</name>
<sequence>MFKSVGLVARYDKKQAFELANELVKHLRNKGLEVYIEDTIARKVNTPAETVQLKNMKTDFIITIGGDGTILRACLSVPEPEPPILAINMGVRGFLTEVEPREACNAVDRTLKGEFKIEKCTKLAVSADGENVPDALNDVVISAGEPSKILYTQIYKDDEPILKCQADGFIVSTQTGSTGYSLSAGGPVLDPEVEAFVLTPVCSLTVFRSIVFSLDSKVTIEAIRPKEVLVLVDGNYSQVVTSKNPTLTITRSKNVASFIRFKEDFYHRLRSRLLFKGM</sequence>
<dbReference type="HAMAP" id="MF_00361">
    <property type="entry name" value="NAD_kinase"/>
    <property type="match status" value="1"/>
</dbReference>
<comment type="subcellular location">
    <subcellularLocation>
        <location evidence="8">Cytoplasm</location>
    </subcellularLocation>
</comment>
<protein>
    <recommendedName>
        <fullName evidence="8">NAD kinase</fullName>
        <ecNumber evidence="8">2.7.1.23</ecNumber>
    </recommendedName>
    <alternativeName>
        <fullName evidence="8">ATP-dependent NAD kinase</fullName>
    </alternativeName>
</protein>
<dbReference type="PATRIC" id="fig|1685125.3.peg.88"/>
<feature type="binding site" evidence="8">
    <location>
        <begin position="137"/>
        <end position="138"/>
    </location>
    <ligand>
        <name>NAD(+)</name>
        <dbReference type="ChEBI" id="CHEBI:57540"/>
    </ligand>
</feature>
<feature type="binding site" evidence="8">
    <location>
        <position position="235"/>
    </location>
    <ligand>
        <name>NAD(+)</name>
        <dbReference type="ChEBI" id="CHEBI:57540"/>
    </ligand>
</feature>
<dbReference type="Pfam" id="PF01513">
    <property type="entry name" value="NAD_kinase"/>
    <property type="match status" value="1"/>
</dbReference>
<evidence type="ECO:0000256" key="1">
    <source>
        <dbReference type="ARBA" id="ARBA00022490"/>
    </source>
</evidence>
<evidence type="ECO:0000313" key="10">
    <source>
        <dbReference type="Proteomes" id="UP000054016"/>
    </source>
</evidence>
<comment type="function">
    <text evidence="8">Involved in the regulation of the intracellular balance of NAD and NADP, and is a key enzyme in the biosynthesis of NADP. Catalyzes specifically the phosphorylation on 2'-hydroxyl of the adenosine moiety of NAD to yield NADP.</text>
</comment>
<dbReference type="GO" id="GO:0006741">
    <property type="term" value="P:NADP+ biosynthetic process"/>
    <property type="evidence" value="ECO:0007669"/>
    <property type="project" value="UniProtKB-UniRule"/>
</dbReference>
<accession>A0A0M0BVD5</accession>
<feature type="binding site" evidence="8">
    <location>
        <position position="72"/>
    </location>
    <ligand>
        <name>NAD(+)</name>
        <dbReference type="ChEBI" id="CHEBI:57540"/>
    </ligand>
</feature>
<feature type="binding site" evidence="8">
    <location>
        <begin position="67"/>
        <end position="68"/>
    </location>
    <ligand>
        <name>NAD(+)</name>
        <dbReference type="ChEBI" id="CHEBI:57540"/>
    </ligand>
</feature>
<comment type="catalytic activity">
    <reaction evidence="8">
        <text>NAD(+) + ATP = ADP + NADP(+) + H(+)</text>
        <dbReference type="Rhea" id="RHEA:18629"/>
        <dbReference type="ChEBI" id="CHEBI:15378"/>
        <dbReference type="ChEBI" id="CHEBI:30616"/>
        <dbReference type="ChEBI" id="CHEBI:57540"/>
        <dbReference type="ChEBI" id="CHEBI:58349"/>
        <dbReference type="ChEBI" id="CHEBI:456216"/>
        <dbReference type="EC" id="2.7.1.23"/>
    </reaction>
</comment>
<dbReference type="GO" id="GO:0005737">
    <property type="term" value="C:cytoplasm"/>
    <property type="evidence" value="ECO:0007669"/>
    <property type="project" value="UniProtKB-SubCell"/>
</dbReference>
<dbReference type="InterPro" id="IPR017438">
    <property type="entry name" value="ATP-NAD_kinase_N"/>
</dbReference>
<keyword evidence="2 8" id="KW-0808">Transferase</keyword>
<keyword evidence="4 8" id="KW-0418">Kinase</keyword>
<evidence type="ECO:0000256" key="2">
    <source>
        <dbReference type="ARBA" id="ARBA00022679"/>
    </source>
</evidence>
<evidence type="ECO:0000256" key="6">
    <source>
        <dbReference type="ARBA" id="ARBA00022857"/>
    </source>
</evidence>
<comment type="caution">
    <text evidence="9">The sequence shown here is derived from an EMBL/GenBank/DDBJ whole genome shotgun (WGS) entry which is preliminary data.</text>
</comment>
<dbReference type="GO" id="GO:0003951">
    <property type="term" value="F:NAD+ kinase activity"/>
    <property type="evidence" value="ECO:0007669"/>
    <property type="project" value="UniProtKB-UniRule"/>
</dbReference>
<dbReference type="GO" id="GO:0005524">
    <property type="term" value="F:ATP binding"/>
    <property type="evidence" value="ECO:0007669"/>
    <property type="project" value="UniProtKB-KW"/>
</dbReference>
<evidence type="ECO:0000256" key="8">
    <source>
        <dbReference type="HAMAP-Rule" id="MF_00361"/>
    </source>
</evidence>
<evidence type="ECO:0000256" key="7">
    <source>
        <dbReference type="ARBA" id="ARBA00023027"/>
    </source>
</evidence>
<dbReference type="PANTHER" id="PTHR20275:SF43">
    <property type="entry name" value="BIFUNCTIONAL NADP PHOSPHATASE_NAD KINASE"/>
    <property type="match status" value="1"/>
</dbReference>
<dbReference type="Gene3D" id="2.60.200.30">
    <property type="entry name" value="Probable inorganic polyphosphate/atp-NAD kinase, domain 2"/>
    <property type="match status" value="1"/>
</dbReference>
<dbReference type="GO" id="GO:0019674">
    <property type="term" value="P:NAD+ metabolic process"/>
    <property type="evidence" value="ECO:0007669"/>
    <property type="project" value="InterPro"/>
</dbReference>
<keyword evidence="6 8" id="KW-0521">NADP</keyword>
<evidence type="ECO:0000256" key="4">
    <source>
        <dbReference type="ARBA" id="ARBA00022777"/>
    </source>
</evidence>
<dbReference type="Proteomes" id="UP000054016">
    <property type="component" value="Unassembled WGS sequence"/>
</dbReference>
<gene>
    <name evidence="8" type="primary">nadK</name>
    <name evidence="9" type="ORF">AC478_00510</name>
</gene>
<keyword evidence="3 8" id="KW-0547">Nucleotide-binding</keyword>
<keyword evidence="1 8" id="KW-0963">Cytoplasm</keyword>
<dbReference type="EMBL" id="LFWV01000004">
    <property type="protein sequence ID" value="KON32335.1"/>
    <property type="molecule type" value="Genomic_DNA"/>
</dbReference>
<reference evidence="10" key="1">
    <citation type="submission" date="2015-06" db="EMBL/GenBank/DDBJ databases">
        <title>New insights into the roles of widespread benthic archaea in carbon and nitrogen cycling.</title>
        <authorList>
            <person name="Lazar C.S."/>
            <person name="Baker B.J."/>
            <person name="Seitz K.W."/>
            <person name="Hyde A.S."/>
            <person name="Dick G.J."/>
            <person name="Hinrichs K.-U."/>
            <person name="Teske A.P."/>
        </authorList>
    </citation>
    <scope>NUCLEOTIDE SEQUENCE [LARGE SCALE GENOMIC DNA]</scope>
</reference>
<dbReference type="InterPro" id="IPR002504">
    <property type="entry name" value="NADK"/>
</dbReference>
<dbReference type="Pfam" id="PF20143">
    <property type="entry name" value="NAD_kinase_C"/>
    <property type="match status" value="1"/>
</dbReference>
<dbReference type="SUPFAM" id="SSF111331">
    <property type="entry name" value="NAD kinase/diacylglycerol kinase-like"/>
    <property type="match status" value="1"/>
</dbReference>
<keyword evidence="7 8" id="KW-0520">NAD</keyword>
<proteinExistence type="inferred from homology"/>
<dbReference type="InterPro" id="IPR017437">
    <property type="entry name" value="ATP-NAD_kinase_PpnK-typ_C"/>
</dbReference>
<feature type="binding site" evidence="8">
    <location>
        <position position="167"/>
    </location>
    <ligand>
        <name>NAD(+)</name>
        <dbReference type="ChEBI" id="CHEBI:57540"/>
    </ligand>
</feature>
<keyword evidence="5 8" id="KW-0067">ATP-binding</keyword>
<evidence type="ECO:0000256" key="3">
    <source>
        <dbReference type="ARBA" id="ARBA00022741"/>
    </source>
</evidence>
<evidence type="ECO:0000313" key="9">
    <source>
        <dbReference type="EMBL" id="KON32335.1"/>
    </source>
</evidence>
<evidence type="ECO:0000256" key="5">
    <source>
        <dbReference type="ARBA" id="ARBA00022840"/>
    </source>
</evidence>
<feature type="binding site" evidence="8">
    <location>
        <position position="148"/>
    </location>
    <ligand>
        <name>NAD(+)</name>
        <dbReference type="ChEBI" id="CHEBI:57540"/>
    </ligand>
</feature>
<feature type="binding site" evidence="8">
    <location>
        <begin position="178"/>
        <end position="183"/>
    </location>
    <ligand>
        <name>NAD(+)</name>
        <dbReference type="ChEBI" id="CHEBI:57540"/>
    </ligand>
</feature>
<dbReference type="Gene3D" id="3.40.50.10330">
    <property type="entry name" value="Probable inorganic polyphosphate/atp-NAD kinase, domain 1"/>
    <property type="match status" value="1"/>
</dbReference>
<comment type="similarity">
    <text evidence="8">Belongs to the NAD kinase family.</text>
</comment>
<dbReference type="EC" id="2.7.1.23" evidence="8"/>
<dbReference type="AlphaFoldDB" id="A0A0M0BVD5"/>
<organism evidence="9 10">
    <name type="scientific">miscellaneous Crenarchaeota group-1 archaeon SG8-32-3</name>
    <dbReference type="NCBI Taxonomy" id="1685125"/>
    <lineage>
        <taxon>Archaea</taxon>
        <taxon>Candidatus Bathyarchaeota</taxon>
        <taxon>MCG-1</taxon>
    </lineage>
</organism>
<comment type="caution">
    <text evidence="8">Lacks conserved residue(s) required for the propagation of feature annotation.</text>
</comment>
<comment type="cofactor">
    <cofactor evidence="8">
        <name>a divalent metal cation</name>
        <dbReference type="ChEBI" id="CHEBI:60240"/>
    </cofactor>
</comment>